<reference evidence="2 3" key="1">
    <citation type="submission" date="2017-07" db="EMBL/GenBank/DDBJ databases">
        <title>First draft Genome Sequence of Nocardia cerradoensis isolated from human infection.</title>
        <authorList>
            <person name="Carrasco G."/>
        </authorList>
    </citation>
    <scope>NUCLEOTIDE SEQUENCE [LARGE SCALE GENOMIC DNA]</scope>
    <source>
        <strain evidence="2 3">CNM20130759</strain>
    </source>
</reference>
<accession>A0A231GSX7</accession>
<organism evidence="2 3">
    <name type="scientific">Nocardia cerradoensis</name>
    <dbReference type="NCBI Taxonomy" id="85688"/>
    <lineage>
        <taxon>Bacteria</taxon>
        <taxon>Bacillati</taxon>
        <taxon>Actinomycetota</taxon>
        <taxon>Actinomycetes</taxon>
        <taxon>Mycobacteriales</taxon>
        <taxon>Nocardiaceae</taxon>
        <taxon>Nocardia</taxon>
    </lineage>
</organism>
<name>A0A231GSX7_9NOCA</name>
<dbReference type="AlphaFoldDB" id="A0A231GSX7"/>
<gene>
    <name evidence="2" type="ORF">B7C42_08277</name>
</gene>
<evidence type="ECO:0000313" key="3">
    <source>
        <dbReference type="Proteomes" id="UP000215506"/>
    </source>
</evidence>
<feature type="compositionally biased region" description="Polar residues" evidence="1">
    <location>
        <begin position="118"/>
        <end position="127"/>
    </location>
</feature>
<feature type="compositionally biased region" description="Low complexity" evidence="1">
    <location>
        <begin position="64"/>
        <end position="96"/>
    </location>
</feature>
<keyword evidence="3" id="KW-1185">Reference proteome</keyword>
<protein>
    <submittedName>
        <fullName evidence="2">Uncharacterized protein</fullName>
    </submittedName>
</protein>
<evidence type="ECO:0000256" key="1">
    <source>
        <dbReference type="SAM" id="MobiDB-lite"/>
    </source>
</evidence>
<evidence type="ECO:0000313" key="2">
    <source>
        <dbReference type="EMBL" id="OXR39655.1"/>
    </source>
</evidence>
<comment type="caution">
    <text evidence="2">The sequence shown here is derived from an EMBL/GenBank/DDBJ whole genome shotgun (WGS) entry which is preliminary data.</text>
</comment>
<dbReference type="EMBL" id="NGAF01000100">
    <property type="protein sequence ID" value="OXR39655.1"/>
    <property type="molecule type" value="Genomic_DNA"/>
</dbReference>
<dbReference type="Proteomes" id="UP000215506">
    <property type="component" value="Unassembled WGS sequence"/>
</dbReference>
<feature type="compositionally biased region" description="Low complexity" evidence="1">
    <location>
        <begin position="1"/>
        <end position="14"/>
    </location>
</feature>
<sequence length="146" mass="14790">MRSGRGRAVSAGRSASDRLVSTREARAATLPASKTRRTGTRVSRAAPSRAATRVALSELPPSAKKSSSRPTRSMPSTSANTAATSSSTTVTGAANTCASNTGAGNALRSSFPEVLRGNESSTVTTAGTMYEGSAEARPARSAVGSR</sequence>
<feature type="region of interest" description="Disordered" evidence="1">
    <location>
        <begin position="1"/>
        <end position="146"/>
    </location>
</feature>
<proteinExistence type="predicted"/>